<keyword evidence="4" id="KW-1185">Reference proteome</keyword>
<dbReference type="GO" id="GO:0003677">
    <property type="term" value="F:DNA binding"/>
    <property type="evidence" value="ECO:0007669"/>
    <property type="project" value="UniProtKB-KW"/>
</dbReference>
<keyword evidence="1" id="KW-0238">DNA-binding</keyword>
<protein>
    <submittedName>
        <fullName evidence="3">HTH-type transcriptional regulator AdhR</fullName>
    </submittedName>
</protein>
<dbReference type="InterPro" id="IPR047057">
    <property type="entry name" value="MerR_fam"/>
</dbReference>
<dbReference type="PRINTS" id="PR00040">
    <property type="entry name" value="HTHMERR"/>
</dbReference>
<dbReference type="InterPro" id="IPR009061">
    <property type="entry name" value="DNA-bd_dom_put_sf"/>
</dbReference>
<feature type="domain" description="HTH merR-type" evidence="2">
    <location>
        <begin position="1"/>
        <end position="69"/>
    </location>
</feature>
<organism evidence="3 4">
    <name type="scientific">Leminorella richardii</name>
    <dbReference type="NCBI Taxonomy" id="158841"/>
    <lineage>
        <taxon>Bacteria</taxon>
        <taxon>Pseudomonadati</taxon>
        <taxon>Pseudomonadota</taxon>
        <taxon>Gammaproteobacteria</taxon>
        <taxon>Enterobacterales</taxon>
        <taxon>Budviciaceae</taxon>
        <taxon>Leminorella</taxon>
    </lineage>
</organism>
<evidence type="ECO:0000313" key="4">
    <source>
        <dbReference type="Proteomes" id="UP000249005"/>
    </source>
</evidence>
<dbReference type="PROSITE" id="PS50937">
    <property type="entry name" value="HTH_MERR_2"/>
    <property type="match status" value="1"/>
</dbReference>
<dbReference type="PANTHER" id="PTHR30204:SF98">
    <property type="entry name" value="HTH-TYPE TRANSCRIPTIONAL REGULATOR ADHR"/>
    <property type="match status" value="1"/>
</dbReference>
<proteinExistence type="predicted"/>
<evidence type="ECO:0000256" key="1">
    <source>
        <dbReference type="ARBA" id="ARBA00023125"/>
    </source>
</evidence>
<gene>
    <name evidence="3" type="primary">adhR</name>
    <name evidence="3" type="ORF">NCTC12151_00446</name>
</gene>
<dbReference type="OrthoDB" id="9808480at2"/>
<dbReference type="PANTHER" id="PTHR30204">
    <property type="entry name" value="REDOX-CYCLING DRUG-SENSING TRANSCRIPTIONAL ACTIVATOR SOXR"/>
    <property type="match status" value="1"/>
</dbReference>
<dbReference type="Proteomes" id="UP000249005">
    <property type="component" value="Chromosome 1"/>
</dbReference>
<dbReference type="SUPFAM" id="SSF46955">
    <property type="entry name" value="Putative DNA-binding domain"/>
    <property type="match status" value="1"/>
</dbReference>
<dbReference type="Pfam" id="PF13411">
    <property type="entry name" value="MerR_1"/>
    <property type="match status" value="1"/>
</dbReference>
<sequence length="125" mass="14348">MKIGTLAKKVRLTPHTLRYYERIGLLPPIYRDASGQRDYDDATLQRLDFLGKMRTTGMPLRQMQHYVTLVAEGDNTQHERRALLEAHRDVVRARILELESCLAVLDKKIEGYCSFPMSDTAGDPQ</sequence>
<dbReference type="EMBL" id="LS483470">
    <property type="protein sequence ID" value="SQI35555.1"/>
    <property type="molecule type" value="Genomic_DNA"/>
</dbReference>
<dbReference type="RefSeq" id="WP_111739097.1">
    <property type="nucleotide sequence ID" value="NZ_LR698987.1"/>
</dbReference>
<dbReference type="GO" id="GO:0003700">
    <property type="term" value="F:DNA-binding transcription factor activity"/>
    <property type="evidence" value="ECO:0007669"/>
    <property type="project" value="InterPro"/>
</dbReference>
<name>A0A2X4X7F2_9GAMM</name>
<evidence type="ECO:0000313" key="3">
    <source>
        <dbReference type="EMBL" id="SQI35555.1"/>
    </source>
</evidence>
<accession>A0A2X4X7F2</accession>
<dbReference type="KEGG" id="lri:NCTC12151_00446"/>
<dbReference type="AlphaFoldDB" id="A0A2X4X7F2"/>
<dbReference type="CDD" id="cd01109">
    <property type="entry name" value="HTH_YyaN"/>
    <property type="match status" value="1"/>
</dbReference>
<dbReference type="Gene3D" id="1.10.1660.10">
    <property type="match status" value="1"/>
</dbReference>
<dbReference type="PROSITE" id="PS00552">
    <property type="entry name" value="HTH_MERR_1"/>
    <property type="match status" value="1"/>
</dbReference>
<dbReference type="InterPro" id="IPR000551">
    <property type="entry name" value="MerR-type_HTH_dom"/>
</dbReference>
<dbReference type="SMART" id="SM00422">
    <property type="entry name" value="HTH_MERR"/>
    <property type="match status" value="1"/>
</dbReference>
<reference evidence="3 4" key="1">
    <citation type="submission" date="2018-06" db="EMBL/GenBank/DDBJ databases">
        <authorList>
            <consortium name="Pathogen Informatics"/>
            <person name="Doyle S."/>
        </authorList>
    </citation>
    <scope>NUCLEOTIDE SEQUENCE [LARGE SCALE GENOMIC DNA]</scope>
    <source>
        <strain evidence="3 4">NCTC12151</strain>
    </source>
</reference>
<evidence type="ECO:0000259" key="2">
    <source>
        <dbReference type="PROSITE" id="PS50937"/>
    </source>
</evidence>